<dbReference type="InterPro" id="IPR051970">
    <property type="entry name" value="TEL2_Regulation"/>
</dbReference>
<dbReference type="STRING" id="300112.A0A4S2KI46"/>
<keyword evidence="5" id="KW-0863">Zinc-finger</keyword>
<dbReference type="Pfam" id="PF10193">
    <property type="entry name" value="Telomere_reg-2"/>
    <property type="match status" value="1"/>
</dbReference>
<evidence type="ECO:0000256" key="2">
    <source>
        <dbReference type="ARBA" id="ARBA00006133"/>
    </source>
</evidence>
<dbReference type="Gene3D" id="1.25.40.90">
    <property type="match status" value="1"/>
</dbReference>
<dbReference type="InterPro" id="IPR003604">
    <property type="entry name" value="Matrin/U1-like-C_Znf_C2H2"/>
</dbReference>
<feature type="compositionally biased region" description="Acidic residues" evidence="7">
    <location>
        <begin position="533"/>
        <end position="545"/>
    </location>
</feature>
<dbReference type="PANTHER" id="PTHR15830:SF10">
    <property type="entry name" value="TELOMERE LENGTH REGULATION PROTEIN TEL2 HOMOLOG"/>
    <property type="match status" value="1"/>
</dbReference>
<feature type="compositionally biased region" description="Polar residues" evidence="7">
    <location>
        <begin position="601"/>
        <end position="624"/>
    </location>
</feature>
<feature type="compositionally biased region" description="Basic and acidic residues" evidence="7">
    <location>
        <begin position="1365"/>
        <end position="1382"/>
    </location>
</feature>
<dbReference type="Pfam" id="PF12874">
    <property type="entry name" value="zf-met"/>
    <property type="match status" value="1"/>
</dbReference>
<dbReference type="InterPro" id="IPR022755">
    <property type="entry name" value="Znf_C2H2_jaz"/>
</dbReference>
<keyword evidence="3" id="KW-0963">Cytoplasm</keyword>
<gene>
    <name evidence="9" type="ORF">DBV15_05922</name>
</gene>
<accession>A0A4S2KI46</accession>
<dbReference type="SMART" id="SM00273">
    <property type="entry name" value="ENTH"/>
    <property type="match status" value="1"/>
</dbReference>
<comment type="similarity">
    <text evidence="2">Belongs to the TEL2 family.</text>
</comment>
<proteinExistence type="inferred from homology"/>
<evidence type="ECO:0000256" key="3">
    <source>
        <dbReference type="ARBA" id="ARBA00022490"/>
    </source>
</evidence>
<evidence type="ECO:0000256" key="4">
    <source>
        <dbReference type="ARBA" id="ARBA00022723"/>
    </source>
</evidence>
<keyword evidence="4" id="KW-0479">Metal-binding</keyword>
<dbReference type="SUPFAM" id="SSF48371">
    <property type="entry name" value="ARM repeat"/>
    <property type="match status" value="1"/>
</dbReference>
<dbReference type="InterPro" id="IPR041661">
    <property type="entry name" value="ZN622/Rei1/Reh1_Znf-C2H2"/>
</dbReference>
<feature type="compositionally biased region" description="Acidic residues" evidence="7">
    <location>
        <begin position="1384"/>
        <end position="1393"/>
    </location>
</feature>
<feature type="region of interest" description="Disordered" evidence="7">
    <location>
        <begin position="1787"/>
        <end position="1806"/>
    </location>
</feature>
<protein>
    <recommendedName>
        <fullName evidence="8">ENTH domain-containing protein</fullName>
    </recommendedName>
</protein>
<dbReference type="GO" id="GO:0051879">
    <property type="term" value="F:Hsp90 protein binding"/>
    <property type="evidence" value="ECO:0007669"/>
    <property type="project" value="TreeGrafter"/>
</dbReference>
<dbReference type="GO" id="GO:0042162">
    <property type="term" value="F:telomeric DNA binding"/>
    <property type="evidence" value="ECO:0007669"/>
    <property type="project" value="TreeGrafter"/>
</dbReference>
<dbReference type="InterPro" id="IPR036236">
    <property type="entry name" value="Znf_C2H2_sf"/>
</dbReference>
<evidence type="ECO:0000256" key="7">
    <source>
        <dbReference type="SAM" id="MobiDB-lite"/>
    </source>
</evidence>
<dbReference type="PANTHER" id="PTHR15830">
    <property type="entry name" value="TELOMERE LENGTH REGULATION PROTEIN TEL2 FAMILY MEMBER"/>
    <property type="match status" value="1"/>
</dbReference>
<dbReference type="Pfam" id="PF25320">
    <property type="entry name" value="TELO2_ARM"/>
    <property type="match status" value="1"/>
</dbReference>
<feature type="region of interest" description="Disordered" evidence="7">
    <location>
        <begin position="599"/>
        <end position="664"/>
    </location>
</feature>
<dbReference type="Gene3D" id="3.30.160.60">
    <property type="entry name" value="Classic Zinc Finger"/>
    <property type="match status" value="1"/>
</dbReference>
<dbReference type="InterPro" id="IPR016024">
    <property type="entry name" value="ARM-type_fold"/>
</dbReference>
<dbReference type="InterPro" id="IPR057348">
    <property type="entry name" value="TELO2_ARM"/>
</dbReference>
<dbReference type="CDD" id="cd16989">
    <property type="entry name" value="ENTH_EpsinR"/>
    <property type="match status" value="1"/>
</dbReference>
<dbReference type="GO" id="GO:0005829">
    <property type="term" value="C:cytosol"/>
    <property type="evidence" value="ECO:0007669"/>
    <property type="project" value="TreeGrafter"/>
</dbReference>
<evidence type="ECO:0000259" key="8">
    <source>
        <dbReference type="PROSITE" id="PS50942"/>
    </source>
</evidence>
<dbReference type="Pfam" id="PF12756">
    <property type="entry name" value="zf-C2H2_2"/>
    <property type="match status" value="1"/>
</dbReference>
<dbReference type="Pfam" id="PF01417">
    <property type="entry name" value="ENTH"/>
    <property type="match status" value="1"/>
</dbReference>
<dbReference type="SMART" id="SM00451">
    <property type="entry name" value="ZnF_U1"/>
    <property type="match status" value="2"/>
</dbReference>
<dbReference type="SUPFAM" id="SSF57667">
    <property type="entry name" value="beta-beta-alpha zinc fingers"/>
    <property type="match status" value="3"/>
</dbReference>
<dbReference type="PROSITE" id="PS50942">
    <property type="entry name" value="ENTH"/>
    <property type="match status" value="1"/>
</dbReference>
<evidence type="ECO:0000256" key="6">
    <source>
        <dbReference type="ARBA" id="ARBA00022833"/>
    </source>
</evidence>
<dbReference type="PROSITE" id="PS00028">
    <property type="entry name" value="ZINC_FINGER_C2H2_1"/>
    <property type="match status" value="2"/>
</dbReference>
<comment type="caution">
    <text evidence="9">The sequence shown here is derived from an EMBL/GenBank/DDBJ whole genome shotgun (WGS) entry which is preliminary data.</text>
</comment>
<dbReference type="InterPro" id="IPR013087">
    <property type="entry name" value="Znf_C2H2_type"/>
</dbReference>
<evidence type="ECO:0000256" key="1">
    <source>
        <dbReference type="ARBA" id="ARBA00004496"/>
    </source>
</evidence>
<dbReference type="InterPro" id="IPR013809">
    <property type="entry name" value="ENTH"/>
</dbReference>
<feature type="compositionally biased region" description="Low complexity" evidence="7">
    <location>
        <begin position="1796"/>
        <end position="1806"/>
    </location>
</feature>
<dbReference type="SUPFAM" id="SSF48464">
    <property type="entry name" value="ENTH/VHS domain"/>
    <property type="match status" value="1"/>
</dbReference>
<feature type="compositionally biased region" description="Acidic residues" evidence="7">
    <location>
        <begin position="126"/>
        <end position="143"/>
    </location>
</feature>
<dbReference type="Pfam" id="PF12171">
    <property type="entry name" value="zf-C2H2_jaz"/>
    <property type="match status" value="1"/>
</dbReference>
<dbReference type="Proteomes" id="UP000310200">
    <property type="component" value="Unassembled WGS sequence"/>
</dbReference>
<keyword evidence="10" id="KW-1185">Reference proteome</keyword>
<dbReference type="InterPro" id="IPR008942">
    <property type="entry name" value="ENTH_VHS"/>
</dbReference>
<dbReference type="GO" id="GO:0008270">
    <property type="term" value="F:zinc ion binding"/>
    <property type="evidence" value="ECO:0007669"/>
    <property type="project" value="UniProtKB-KW"/>
</dbReference>
<feature type="compositionally biased region" description="Basic and acidic residues" evidence="7">
    <location>
        <begin position="547"/>
        <end position="557"/>
    </location>
</feature>
<dbReference type="GO" id="GO:0051083">
    <property type="term" value="P:'de novo' cotranslational protein folding"/>
    <property type="evidence" value="ECO:0007669"/>
    <property type="project" value="TreeGrafter"/>
</dbReference>
<organism evidence="9 10">
    <name type="scientific">Temnothorax longispinosus</name>
    <dbReference type="NCBI Taxonomy" id="300112"/>
    <lineage>
        <taxon>Eukaryota</taxon>
        <taxon>Metazoa</taxon>
        <taxon>Ecdysozoa</taxon>
        <taxon>Arthropoda</taxon>
        <taxon>Hexapoda</taxon>
        <taxon>Insecta</taxon>
        <taxon>Pterygota</taxon>
        <taxon>Neoptera</taxon>
        <taxon>Endopterygota</taxon>
        <taxon>Hymenoptera</taxon>
        <taxon>Apocrita</taxon>
        <taxon>Aculeata</taxon>
        <taxon>Formicoidea</taxon>
        <taxon>Formicidae</taxon>
        <taxon>Myrmicinae</taxon>
        <taxon>Temnothorax</taxon>
    </lineage>
</organism>
<feature type="compositionally biased region" description="Polar residues" evidence="7">
    <location>
        <begin position="651"/>
        <end position="664"/>
    </location>
</feature>
<feature type="region of interest" description="Disordered" evidence="7">
    <location>
        <begin position="516"/>
        <end position="557"/>
    </location>
</feature>
<comment type="subcellular location">
    <subcellularLocation>
        <location evidence="1">Cytoplasm</location>
    </subcellularLocation>
</comment>
<evidence type="ECO:0000313" key="9">
    <source>
        <dbReference type="EMBL" id="TGZ49205.1"/>
    </source>
</evidence>
<dbReference type="InterPro" id="IPR019337">
    <property type="entry name" value="Telomere_length_regulation_dom"/>
</dbReference>
<feature type="region of interest" description="Disordered" evidence="7">
    <location>
        <begin position="117"/>
        <end position="143"/>
    </location>
</feature>
<dbReference type="SMART" id="SM00355">
    <property type="entry name" value="ZnF_C2H2"/>
    <property type="match status" value="4"/>
</dbReference>
<name>A0A4S2KI46_9HYME</name>
<dbReference type="EMBL" id="QBLH01002196">
    <property type="protein sequence ID" value="TGZ49205.1"/>
    <property type="molecule type" value="Genomic_DNA"/>
</dbReference>
<dbReference type="InterPro" id="IPR038528">
    <property type="entry name" value="TEL2_C_sf"/>
</dbReference>
<feature type="region of interest" description="Disordered" evidence="7">
    <location>
        <begin position="1348"/>
        <end position="1408"/>
    </location>
</feature>
<reference evidence="9 10" key="1">
    <citation type="journal article" date="2019" name="Philos. Trans. R. Soc. Lond., B, Biol. Sci.">
        <title>Ant behaviour and brain gene expression of defending hosts depend on the ecological success of the intruding social parasite.</title>
        <authorList>
            <person name="Kaur R."/>
            <person name="Stoldt M."/>
            <person name="Jongepier E."/>
            <person name="Feldmeyer B."/>
            <person name="Menzel F."/>
            <person name="Bornberg-Bauer E."/>
            <person name="Foitzik S."/>
        </authorList>
    </citation>
    <scope>NUCLEOTIDE SEQUENCE [LARGE SCALE GENOMIC DNA]</scope>
    <source>
        <tissue evidence="9">Whole body</tissue>
    </source>
</reference>
<keyword evidence="6" id="KW-0862">Zinc</keyword>
<evidence type="ECO:0000256" key="5">
    <source>
        <dbReference type="ARBA" id="ARBA00022771"/>
    </source>
</evidence>
<sequence length="1853" mass="210230">MENSQQEEHFTCWTCKVKFTDLIMFRNHYRSEWHRYNIHVTVSGLPPITLEDFQRKEAIYRENIAEQTEDKQFCEVCRKKFGSQKQYKNHLASKAHKKNLEQKDETVVFSKKLTSTEDISSKNEEDMSNENEEEIETDSDVESLDSDEWLEDTKYQIYENNCLFCDQRSKSLMCNMRHMMKKHSFFIPDLEYCVDINGLLKYLEEKICTDLKCIWCNDSGRKMRSSEAVKMHMIDKGHCKMLFEGEAMLEFLSFYDYSSSYPDAENANPDEESPESPEVLDDEAYMMKLPSGKLIIHRALALYLSSFNASGTQGRHDGEVYSRDMTFRFLSVALEYSSRITTNVVMNYTETEAKVREATNDDAWGPTGAMMQELAQATFTYEQFPEVMSMLWKRMLQENKRNWRRTYKSLLLLNYLVRNGSERVVTSSREHIYDLRSLENYTYIDEFGKDQGINIRHKVRELIDFIQDDDKLRDERKKAKKNKDKYVGLSSEAMGMRFGGGDRWMDSPKWNKSGAETYNDWDSNRGKGFEDANNSDDGEREDSDNETSPKKGGREYRDTLDNINQIGKTAQTSIPSTNASPARTARTIKKVDLGAAANYGKEQSNNSTPVQQKNSLSSPKNQQKTKNDILNDIFESQSDNSRLDDDDFNPRANTQSLAQPPQNANADFGDFTSAFNNPATVKTKDSNDEFADFTSAFNNVAVSNPPSQPQSQINLMGVAIPTVNNPAANNMNNSNAMYANTMQTAGTTAFTETPVIQKTSNDLFDSLSSQGPNNQITNNNTVTSNTDLLSDLDSLNAPAMRPDGRINSSNNSNIFMGMNNAPTGTVNYAACKYEENVASIENLSNNAANLLLEVLCTICDIKSCADLERIRSSVSNYIRFLPGPVTPQKYSGLDCDAKVDAILYGRILEEIIGKFDRDWPLNEDGLDPLIEKLIIVDGATVFMLSEALRALTNALNESKDEKKTHVISTLLSSLLKSDMIFSGILDACRARSHMQEEELDQTWRSTTQMLISLPSRVSNKLQFDTPKSYTPQVYVKTLCFHISCAISFINELCKYDIKPRTSALSFLLSKVVINLKPCDFTCFADILEEWCLESKKNELVEDIFRGLDSVAIEYVAVLFLKRCDSELGVRPIFGNLLTEPNWRYILTTKIPLMRYYEDEKLVVNLISYLSCFSNENNNPLSELLIKLLEIWRDKSILNHASLEQHKYITKLIILCVKSCKDLLSNTERDQCQKLLLSGVSVHLECTNITLRAMGMMVAEICTNSLCNIDKAPKLKFDYDNMPAQVLELLQYLKNLNTSATAVNVKEQYERSGDLITGNIVFDSLSSRKIYELGVDCGILPGVENLSNERTEESTHLSKNGTIRNDLTKKDEMKQQAKPKCNDGSDLDSDDDLVPYDMNDDKPSSKTRPTYLRDLRDNLTDERTFSNPEIFSESMLVCEELILTQLPNDDVSFALELLRLLVTLKQHSYMENFELVIFKCCVAIVTVRPKECAEFLCKEFYEDVGRYSLSHRLLFLDILAESAKQLSKIDVDDADSADVTVDTAIKKKRIPSRISLFIDTQENKKQQVWSNEDFDIDLQASENQSADWQEIVDKRIASRTRRFAHNSKSPKLRINHFGNVASSFFYPLLHGFGRRDVLKLSGLKIYADQENILLLRFLKTLSAIMLAAQNCPLASKMGKEILELLWTVRNHDEATVRLAVTENIGSVLIAVPKDAIIDELSEPLMEIREWLLLSQNVVNGEHDANCRALNAKIHVQIRDNNYKVCYELKLVSYLGSVGLSPTNLLPPTSINARNQPSSNTTSSTPVGSTWASSGLNIDLDNIMGASGMGYMSPVQSLPQNQQQQPNATFFPAFQ</sequence>
<feature type="domain" description="ENTH" evidence="8">
    <location>
        <begin position="343"/>
        <end position="476"/>
    </location>
</feature>
<evidence type="ECO:0000313" key="10">
    <source>
        <dbReference type="Proteomes" id="UP000310200"/>
    </source>
</evidence>
<dbReference type="FunFam" id="1.25.40.90:FF:000006">
    <property type="entry name" value="Clathrin interactor 1"/>
    <property type="match status" value="1"/>
</dbReference>
<dbReference type="Gene3D" id="1.25.40.720">
    <property type="entry name" value="Telomere length regulation protein 2, C-terminal domain"/>
    <property type="match status" value="2"/>
</dbReference>